<accession>A0A8J8GG41</accession>
<dbReference type="Proteomes" id="UP000625804">
    <property type="component" value="Unassembled WGS sequence"/>
</dbReference>
<organism evidence="3 4">
    <name type="scientific">Calidifontibacillus erzurumensis</name>
    <dbReference type="NCBI Taxonomy" id="2741433"/>
    <lineage>
        <taxon>Bacteria</taxon>
        <taxon>Bacillati</taxon>
        <taxon>Bacillota</taxon>
        <taxon>Bacilli</taxon>
        <taxon>Bacillales</taxon>
        <taxon>Bacillaceae</taxon>
        <taxon>Calidifontibacillus/Schinkia group</taxon>
        <taxon>Calidifontibacillus</taxon>
    </lineage>
</organism>
<keyword evidence="3" id="KW-0969">Cilium</keyword>
<dbReference type="EMBL" id="JABTTE010000004">
    <property type="protein sequence ID" value="NSL51181.1"/>
    <property type="molecule type" value="Genomic_DNA"/>
</dbReference>
<feature type="domain" description="Flagellar hook-length control protein-like C-terminal" evidence="2">
    <location>
        <begin position="313"/>
        <end position="389"/>
    </location>
</feature>
<keyword evidence="4" id="KW-1185">Reference proteome</keyword>
<dbReference type="RefSeq" id="WP_173730381.1">
    <property type="nucleotide sequence ID" value="NZ_JABTTE010000004.1"/>
</dbReference>
<feature type="compositionally biased region" description="Basic and acidic residues" evidence="1">
    <location>
        <begin position="393"/>
        <end position="417"/>
    </location>
</feature>
<reference evidence="3" key="1">
    <citation type="submission" date="2020-06" db="EMBL/GenBank/DDBJ databases">
        <title>A novel thermopfilic bacterium from Erzurum, Turkey.</title>
        <authorList>
            <person name="Adiguzel A."/>
            <person name="Ay H."/>
            <person name="Baltaci M.O."/>
        </authorList>
    </citation>
    <scope>NUCLEOTIDE SEQUENCE</scope>
    <source>
        <strain evidence="3">P2</strain>
    </source>
</reference>
<proteinExistence type="predicted"/>
<evidence type="ECO:0000259" key="2">
    <source>
        <dbReference type="Pfam" id="PF02120"/>
    </source>
</evidence>
<dbReference type="Gene3D" id="3.30.750.140">
    <property type="match status" value="1"/>
</dbReference>
<dbReference type="AlphaFoldDB" id="A0A8J8GG41"/>
<evidence type="ECO:0000313" key="4">
    <source>
        <dbReference type="Proteomes" id="UP000625804"/>
    </source>
</evidence>
<evidence type="ECO:0000256" key="1">
    <source>
        <dbReference type="SAM" id="MobiDB-lite"/>
    </source>
</evidence>
<evidence type="ECO:0000313" key="3">
    <source>
        <dbReference type="EMBL" id="NSL51181.1"/>
    </source>
</evidence>
<dbReference type="CDD" id="cd17470">
    <property type="entry name" value="T3SS_Flik_C"/>
    <property type="match status" value="1"/>
</dbReference>
<dbReference type="InterPro" id="IPR038610">
    <property type="entry name" value="FliK-like_C_sf"/>
</dbReference>
<gene>
    <name evidence="3" type="ORF">HR057_05290</name>
</gene>
<dbReference type="Pfam" id="PF02120">
    <property type="entry name" value="Flg_hook"/>
    <property type="match status" value="1"/>
</dbReference>
<keyword evidence="3" id="KW-0966">Cell projection</keyword>
<dbReference type="InterPro" id="IPR021136">
    <property type="entry name" value="Flagellar_hook_control-like_C"/>
</dbReference>
<feature type="region of interest" description="Disordered" evidence="1">
    <location>
        <begin position="391"/>
        <end position="424"/>
    </location>
</feature>
<keyword evidence="3" id="KW-0282">Flagellum</keyword>
<name>A0A8J8GG41_9BACI</name>
<sequence>MNAQGLGLISCNIRSLVENQLNYETANQKANNFSFFDLLNIEMSPTDQSSIFSTTTADDENNSFLNEELLEVFQQFLETMQADEQVIDPAIIEHPDWNELLMGLPQNFVQQFTNDIHSAKSIEQMLAHTQSGSKEQFIVILAVLYQMKEKKLLSERELQALQDVMNKQLKETAQLNSLSITNMQPLFAKKMNRFDKEKMNGIYREQSNVSGKLNVNRLEQHVRYSNSRTTGETGIKNTSKNNLSSFIIKSDSVAEKSKIDGFEKLIVSSIKESTPIRSFQQLMLISQQNHISSSEEQILHQLQQIIKNSKFSTLPNGQSQMQVKLSPEHLGMLTIKLSETNGEMVAKIIASTVHAKEAIEKNLQVLRQAFAAQNIQTEKIEVLYQGESQFDGTSKDYKEQHGERKKQQDEKAAKGYLEDDQSESQSFIDELLNVIV</sequence>
<protein>
    <submittedName>
        <fullName evidence="3">Flagellar hook-length control protein FliK</fullName>
    </submittedName>
</protein>
<comment type="caution">
    <text evidence="3">The sequence shown here is derived from an EMBL/GenBank/DDBJ whole genome shotgun (WGS) entry which is preliminary data.</text>
</comment>